<dbReference type="HAMAP" id="MF_00115">
    <property type="entry name" value="MscL"/>
    <property type="match status" value="1"/>
</dbReference>
<dbReference type="PANTHER" id="PTHR30266">
    <property type="entry name" value="MECHANOSENSITIVE CHANNEL MSCL"/>
    <property type="match status" value="1"/>
</dbReference>
<protein>
    <recommendedName>
        <fullName evidence="10">Large-conductance mechanosensitive channel</fullName>
    </recommendedName>
</protein>
<feature type="transmembrane region" description="Helical" evidence="10">
    <location>
        <begin position="77"/>
        <end position="110"/>
    </location>
</feature>
<keyword evidence="7 10" id="KW-0406">Ion transport</keyword>
<dbReference type="SUPFAM" id="SSF81330">
    <property type="entry name" value="Gated mechanosensitive channel"/>
    <property type="match status" value="1"/>
</dbReference>
<dbReference type="EMBL" id="ANPE02000157">
    <property type="protein sequence ID" value="EMY33742.1"/>
    <property type="molecule type" value="Genomic_DNA"/>
</dbReference>
<comment type="caution">
    <text evidence="11">The sequence shown here is derived from an EMBL/GenBank/DDBJ whole genome shotgun (WGS) entry which is preliminary data.</text>
</comment>
<comment type="similarity">
    <text evidence="2 10">Belongs to the MscL family.</text>
</comment>
<comment type="subcellular location">
    <subcellularLocation>
        <location evidence="1 10">Cell membrane</location>
        <topology evidence="1 10">Multi-pass membrane protein</topology>
    </subcellularLocation>
</comment>
<evidence type="ECO:0000256" key="6">
    <source>
        <dbReference type="ARBA" id="ARBA00022989"/>
    </source>
</evidence>
<dbReference type="NCBIfam" id="TIGR00220">
    <property type="entry name" value="mscL"/>
    <property type="match status" value="1"/>
</dbReference>
<accession>N1V0Z4</accession>
<dbReference type="InterPro" id="IPR019823">
    <property type="entry name" value="Mechanosensitive_channel_CS"/>
</dbReference>
<evidence type="ECO:0000256" key="8">
    <source>
        <dbReference type="ARBA" id="ARBA00023136"/>
    </source>
</evidence>
<dbReference type="GO" id="GO:0005886">
    <property type="term" value="C:plasma membrane"/>
    <property type="evidence" value="ECO:0007669"/>
    <property type="project" value="UniProtKB-SubCell"/>
</dbReference>
<gene>
    <name evidence="10" type="primary">mscL</name>
    <name evidence="11" type="ORF">D477_013245</name>
</gene>
<dbReference type="Pfam" id="PF01741">
    <property type="entry name" value="MscL"/>
    <property type="match status" value="1"/>
</dbReference>
<organism evidence="11 12">
    <name type="scientific">Arthrobacter crystallopoietes BAB-32</name>
    <dbReference type="NCBI Taxonomy" id="1246476"/>
    <lineage>
        <taxon>Bacteria</taxon>
        <taxon>Bacillati</taxon>
        <taxon>Actinomycetota</taxon>
        <taxon>Actinomycetes</taxon>
        <taxon>Micrococcales</taxon>
        <taxon>Micrococcaceae</taxon>
        <taxon>Crystallibacter</taxon>
    </lineage>
</organism>
<keyword evidence="9 10" id="KW-0407">Ion channel</keyword>
<name>N1V0Z4_9MICC</name>
<keyword evidence="8 10" id="KW-0472">Membrane</keyword>
<keyword evidence="4 10" id="KW-1003">Cell membrane</keyword>
<evidence type="ECO:0000313" key="12">
    <source>
        <dbReference type="Proteomes" id="UP000010729"/>
    </source>
</evidence>
<keyword evidence="5 10" id="KW-0812">Transmembrane</keyword>
<dbReference type="Gene3D" id="1.10.1200.120">
    <property type="entry name" value="Large-conductance mechanosensitive channel, MscL, domain 1"/>
    <property type="match status" value="1"/>
</dbReference>
<keyword evidence="3 10" id="KW-0813">Transport</keyword>
<comment type="function">
    <text evidence="10">Channel that opens in response to stretch forces in the membrane lipid bilayer. May participate in the regulation of osmotic pressure changes within the cell.</text>
</comment>
<keyword evidence="12" id="KW-1185">Reference proteome</keyword>
<feature type="transmembrane region" description="Helical" evidence="10">
    <location>
        <begin position="36"/>
        <end position="57"/>
    </location>
</feature>
<evidence type="ECO:0000256" key="7">
    <source>
        <dbReference type="ARBA" id="ARBA00023065"/>
    </source>
</evidence>
<evidence type="ECO:0000256" key="10">
    <source>
        <dbReference type="HAMAP-Rule" id="MF_00115"/>
    </source>
</evidence>
<evidence type="ECO:0000256" key="1">
    <source>
        <dbReference type="ARBA" id="ARBA00004651"/>
    </source>
</evidence>
<dbReference type="Proteomes" id="UP000010729">
    <property type="component" value="Unassembled WGS sequence"/>
</dbReference>
<dbReference type="InterPro" id="IPR001185">
    <property type="entry name" value="MS_channel"/>
</dbReference>
<sequence length="148" mass="16436">MLFPKNLPRLWAGAELGRYIGAMLKGFKEFIMKGNVIDLAVAVIIGTAFSAVVNSLVGDVLMPLISMIVGEPNFDNFLVFGTVRFGAFLTVVVNFLLVAAAVYFFVVVPMNHLIERRNRRLGITEEEEAVDPHIALLTEIRDSLRARQ</sequence>
<dbReference type="PRINTS" id="PR01264">
    <property type="entry name" value="MECHCHANNEL"/>
</dbReference>
<evidence type="ECO:0000256" key="4">
    <source>
        <dbReference type="ARBA" id="ARBA00022475"/>
    </source>
</evidence>
<reference evidence="11 12" key="1">
    <citation type="journal article" date="2013" name="Genome Announc.">
        <title>Draft Genome Sequence of Arthrobacter crystallopoietes Strain BAB-32, Revealing Genes for Bioremediation.</title>
        <authorList>
            <person name="Joshi M.N."/>
            <person name="Pandit A.S."/>
            <person name="Sharma A."/>
            <person name="Pandya R.V."/>
            <person name="Desai S.M."/>
            <person name="Saxena A.K."/>
            <person name="Bagatharia S.B."/>
        </authorList>
    </citation>
    <scope>NUCLEOTIDE SEQUENCE [LARGE SCALE GENOMIC DNA]</scope>
    <source>
        <strain evidence="11 12">BAB-32</strain>
    </source>
</reference>
<proteinExistence type="inferred from homology"/>
<evidence type="ECO:0000256" key="9">
    <source>
        <dbReference type="ARBA" id="ARBA00023303"/>
    </source>
</evidence>
<dbReference type="PANTHER" id="PTHR30266:SF2">
    <property type="entry name" value="LARGE-CONDUCTANCE MECHANOSENSITIVE CHANNEL"/>
    <property type="match status" value="1"/>
</dbReference>
<evidence type="ECO:0000313" key="11">
    <source>
        <dbReference type="EMBL" id="EMY33742.1"/>
    </source>
</evidence>
<evidence type="ECO:0000256" key="3">
    <source>
        <dbReference type="ARBA" id="ARBA00022448"/>
    </source>
</evidence>
<dbReference type="InterPro" id="IPR037673">
    <property type="entry name" value="MSC/AndL"/>
</dbReference>
<dbReference type="PROSITE" id="PS01327">
    <property type="entry name" value="MSCL"/>
    <property type="match status" value="1"/>
</dbReference>
<dbReference type="AlphaFoldDB" id="N1V0Z4"/>
<dbReference type="GO" id="GO:0008381">
    <property type="term" value="F:mechanosensitive monoatomic ion channel activity"/>
    <property type="evidence" value="ECO:0007669"/>
    <property type="project" value="UniProtKB-UniRule"/>
</dbReference>
<keyword evidence="6 10" id="KW-1133">Transmembrane helix</keyword>
<dbReference type="InterPro" id="IPR036019">
    <property type="entry name" value="MscL_channel"/>
</dbReference>
<evidence type="ECO:0000256" key="2">
    <source>
        <dbReference type="ARBA" id="ARBA00007254"/>
    </source>
</evidence>
<comment type="subunit">
    <text evidence="10">Homopentamer.</text>
</comment>
<evidence type="ECO:0000256" key="5">
    <source>
        <dbReference type="ARBA" id="ARBA00022692"/>
    </source>
</evidence>